<feature type="compositionally biased region" description="Polar residues" evidence="1">
    <location>
        <begin position="260"/>
        <end position="273"/>
    </location>
</feature>
<dbReference type="AlphaFoldDB" id="A0A9N9WES2"/>
<evidence type="ECO:0000313" key="3">
    <source>
        <dbReference type="EMBL" id="CAG9788937.1"/>
    </source>
</evidence>
<sequence length="325" mass="35610">MAPNEIVVALLFAFIDIACIQGTHGRTSFFVFVSEDMEDLRKALTDVDLSLSNPVTIQQGNIYLTDPNNSDIYGSIKQFTDEYYSPQDHRKPYKVDSTLVFAPGGVDAWRDEKQRALTIESQTSNYSSGSELDALTVQEGNVYETGPNDRNIYGSIAQEKTEVFVSPDSFRPSSTHTRTAFAPGGPGKQGVSYVNLERPQFHGLPNQNQNPGNGGTIHRGSYTYQKGNTYILDPNSHNSFGSLTMYRNQVFKSGGGDSEAPQNGGQIPTGQGNIQLGSITVQTGNTYRIRSSSSNSFGSRTVQEGNVYINQKTLNNTRNSTKAQN</sequence>
<feature type="signal peptide" evidence="2">
    <location>
        <begin position="1"/>
        <end position="25"/>
    </location>
</feature>
<feature type="region of interest" description="Disordered" evidence="1">
    <location>
        <begin position="167"/>
        <end position="187"/>
    </location>
</feature>
<keyword evidence="2" id="KW-0732">Signal</keyword>
<evidence type="ECO:0000313" key="4">
    <source>
        <dbReference type="Proteomes" id="UP001153714"/>
    </source>
</evidence>
<proteinExistence type="predicted"/>
<reference evidence="3" key="2">
    <citation type="submission" date="2022-10" db="EMBL/GenBank/DDBJ databases">
        <authorList>
            <consortium name="ENA_rothamsted_submissions"/>
            <consortium name="culmorum"/>
            <person name="King R."/>
        </authorList>
    </citation>
    <scope>NUCLEOTIDE SEQUENCE</scope>
</reference>
<name>A0A9N9WES2_9NEOP</name>
<dbReference type="EMBL" id="OU893333">
    <property type="protein sequence ID" value="CAG9788937.1"/>
    <property type="molecule type" value="Genomic_DNA"/>
</dbReference>
<keyword evidence="4" id="KW-1185">Reference proteome</keyword>
<feature type="chain" id="PRO_5040393678" evidence="2">
    <location>
        <begin position="26"/>
        <end position="325"/>
    </location>
</feature>
<organism evidence="3 4">
    <name type="scientific">Diatraea saccharalis</name>
    <name type="common">sugarcane borer</name>
    <dbReference type="NCBI Taxonomy" id="40085"/>
    <lineage>
        <taxon>Eukaryota</taxon>
        <taxon>Metazoa</taxon>
        <taxon>Ecdysozoa</taxon>
        <taxon>Arthropoda</taxon>
        <taxon>Hexapoda</taxon>
        <taxon>Insecta</taxon>
        <taxon>Pterygota</taxon>
        <taxon>Neoptera</taxon>
        <taxon>Endopterygota</taxon>
        <taxon>Lepidoptera</taxon>
        <taxon>Glossata</taxon>
        <taxon>Ditrysia</taxon>
        <taxon>Pyraloidea</taxon>
        <taxon>Crambidae</taxon>
        <taxon>Crambinae</taxon>
        <taxon>Diatraea</taxon>
    </lineage>
</organism>
<protein>
    <submittedName>
        <fullName evidence="3">Uncharacterized protein</fullName>
    </submittedName>
</protein>
<evidence type="ECO:0000256" key="1">
    <source>
        <dbReference type="SAM" id="MobiDB-lite"/>
    </source>
</evidence>
<dbReference type="OrthoDB" id="6925838at2759"/>
<reference evidence="3" key="1">
    <citation type="submission" date="2021-12" db="EMBL/GenBank/DDBJ databases">
        <authorList>
            <person name="King R."/>
        </authorList>
    </citation>
    <scope>NUCLEOTIDE SEQUENCE</scope>
</reference>
<feature type="region of interest" description="Disordered" evidence="1">
    <location>
        <begin position="254"/>
        <end position="273"/>
    </location>
</feature>
<accession>A0A9N9WES2</accession>
<dbReference type="Proteomes" id="UP001153714">
    <property type="component" value="Chromosome 2"/>
</dbReference>
<evidence type="ECO:0000256" key="2">
    <source>
        <dbReference type="SAM" id="SignalP"/>
    </source>
</evidence>
<gene>
    <name evidence="3" type="ORF">DIATSA_LOCUS6712</name>
</gene>